<reference evidence="2" key="2">
    <citation type="submission" date="2020-11" db="EMBL/GenBank/DDBJ databases">
        <authorList>
            <person name="McCartney M.A."/>
            <person name="Auch B."/>
            <person name="Kono T."/>
            <person name="Mallez S."/>
            <person name="Becker A."/>
            <person name="Gohl D.M."/>
            <person name="Silverstein K.A.T."/>
            <person name="Koren S."/>
            <person name="Bechman K.B."/>
            <person name="Herman A."/>
            <person name="Abrahante J.E."/>
            <person name="Garbe J."/>
        </authorList>
    </citation>
    <scope>NUCLEOTIDE SEQUENCE</scope>
    <source>
        <strain evidence="2">Duluth1</strain>
        <tissue evidence="2">Whole animal</tissue>
    </source>
</reference>
<gene>
    <name evidence="2" type="ORF">DPMN_007009</name>
</gene>
<feature type="region of interest" description="Disordered" evidence="1">
    <location>
        <begin position="1"/>
        <end position="30"/>
    </location>
</feature>
<dbReference type="Proteomes" id="UP000828390">
    <property type="component" value="Unassembled WGS sequence"/>
</dbReference>
<evidence type="ECO:0000256" key="1">
    <source>
        <dbReference type="SAM" id="MobiDB-lite"/>
    </source>
</evidence>
<protein>
    <submittedName>
        <fullName evidence="2">Uncharacterized protein</fullName>
    </submittedName>
</protein>
<evidence type="ECO:0000313" key="2">
    <source>
        <dbReference type="EMBL" id="KAH3883061.1"/>
    </source>
</evidence>
<dbReference type="AlphaFoldDB" id="A0A9D4MW93"/>
<dbReference type="EMBL" id="JAIWYP010000001">
    <property type="protein sequence ID" value="KAH3883061.1"/>
    <property type="molecule type" value="Genomic_DNA"/>
</dbReference>
<organism evidence="2 3">
    <name type="scientific">Dreissena polymorpha</name>
    <name type="common">Zebra mussel</name>
    <name type="synonym">Mytilus polymorpha</name>
    <dbReference type="NCBI Taxonomy" id="45954"/>
    <lineage>
        <taxon>Eukaryota</taxon>
        <taxon>Metazoa</taxon>
        <taxon>Spiralia</taxon>
        <taxon>Lophotrochozoa</taxon>
        <taxon>Mollusca</taxon>
        <taxon>Bivalvia</taxon>
        <taxon>Autobranchia</taxon>
        <taxon>Heteroconchia</taxon>
        <taxon>Euheterodonta</taxon>
        <taxon>Imparidentia</taxon>
        <taxon>Neoheterodontei</taxon>
        <taxon>Myida</taxon>
        <taxon>Dreissenoidea</taxon>
        <taxon>Dreissenidae</taxon>
        <taxon>Dreissena</taxon>
    </lineage>
</organism>
<keyword evidence="3" id="KW-1185">Reference proteome</keyword>
<name>A0A9D4MW93_DREPO</name>
<accession>A0A9D4MW93</accession>
<comment type="caution">
    <text evidence="2">The sequence shown here is derived from an EMBL/GenBank/DDBJ whole genome shotgun (WGS) entry which is preliminary data.</text>
</comment>
<evidence type="ECO:0000313" key="3">
    <source>
        <dbReference type="Proteomes" id="UP000828390"/>
    </source>
</evidence>
<proteinExistence type="predicted"/>
<reference evidence="2" key="1">
    <citation type="journal article" date="2019" name="bioRxiv">
        <title>The Genome of the Zebra Mussel, Dreissena polymorpha: A Resource for Invasive Species Research.</title>
        <authorList>
            <person name="McCartney M.A."/>
            <person name="Auch B."/>
            <person name="Kono T."/>
            <person name="Mallez S."/>
            <person name="Zhang Y."/>
            <person name="Obille A."/>
            <person name="Becker A."/>
            <person name="Abrahante J.E."/>
            <person name="Garbe J."/>
            <person name="Badalamenti J.P."/>
            <person name="Herman A."/>
            <person name="Mangelson H."/>
            <person name="Liachko I."/>
            <person name="Sullivan S."/>
            <person name="Sone E.D."/>
            <person name="Koren S."/>
            <person name="Silverstein K.A.T."/>
            <person name="Beckman K.B."/>
            <person name="Gohl D.M."/>
        </authorList>
    </citation>
    <scope>NUCLEOTIDE SEQUENCE</scope>
    <source>
        <strain evidence="2">Duluth1</strain>
        <tissue evidence="2">Whole animal</tissue>
    </source>
</reference>
<sequence>MVMFKSIGSDIKTKQARQDSSSTARMPGERLRQISPMEAKHTIVNHNKHLSIKSTLKLIFKSERTLFSPSKKEIQNYTTK</sequence>